<keyword evidence="2" id="KW-1185">Reference proteome</keyword>
<reference evidence="1" key="1">
    <citation type="journal article" date="2022" name="bioRxiv">
        <title>Sequencing and chromosome-scale assembly of the giantPleurodeles waltlgenome.</title>
        <authorList>
            <person name="Brown T."/>
            <person name="Elewa A."/>
            <person name="Iarovenko S."/>
            <person name="Subramanian E."/>
            <person name="Araus A.J."/>
            <person name="Petzold A."/>
            <person name="Susuki M."/>
            <person name="Suzuki K.-i.T."/>
            <person name="Hayashi T."/>
            <person name="Toyoda A."/>
            <person name="Oliveira C."/>
            <person name="Osipova E."/>
            <person name="Leigh N.D."/>
            <person name="Simon A."/>
            <person name="Yun M.H."/>
        </authorList>
    </citation>
    <scope>NUCLEOTIDE SEQUENCE</scope>
    <source>
        <strain evidence="1">20211129_DDA</strain>
        <tissue evidence="1">Liver</tissue>
    </source>
</reference>
<dbReference type="AlphaFoldDB" id="A0AAV7QIA8"/>
<protein>
    <submittedName>
        <fullName evidence="1">Uncharacterized protein</fullName>
    </submittedName>
</protein>
<proteinExistence type="predicted"/>
<evidence type="ECO:0000313" key="2">
    <source>
        <dbReference type="Proteomes" id="UP001066276"/>
    </source>
</evidence>
<dbReference type="Proteomes" id="UP001066276">
    <property type="component" value="Chromosome 6"/>
</dbReference>
<comment type="caution">
    <text evidence="1">The sequence shown here is derived from an EMBL/GenBank/DDBJ whole genome shotgun (WGS) entry which is preliminary data.</text>
</comment>
<gene>
    <name evidence="1" type="ORF">NDU88_006643</name>
</gene>
<accession>A0AAV7QIA8</accession>
<organism evidence="1 2">
    <name type="scientific">Pleurodeles waltl</name>
    <name type="common">Iberian ribbed newt</name>
    <dbReference type="NCBI Taxonomy" id="8319"/>
    <lineage>
        <taxon>Eukaryota</taxon>
        <taxon>Metazoa</taxon>
        <taxon>Chordata</taxon>
        <taxon>Craniata</taxon>
        <taxon>Vertebrata</taxon>
        <taxon>Euteleostomi</taxon>
        <taxon>Amphibia</taxon>
        <taxon>Batrachia</taxon>
        <taxon>Caudata</taxon>
        <taxon>Salamandroidea</taxon>
        <taxon>Salamandridae</taxon>
        <taxon>Pleurodelinae</taxon>
        <taxon>Pleurodeles</taxon>
    </lineage>
</organism>
<sequence length="108" mass="11460">MPYSSLRSSSRQQALRFSALALPHAGPTSAPGPWVGPRALHRSRIALAAAISWCSQLPALGGIIIHSSLEAVPGWAVAVRLRSRIPEFPISAAYAMLVLATPLITQKP</sequence>
<name>A0AAV7QIA8_PLEWA</name>
<evidence type="ECO:0000313" key="1">
    <source>
        <dbReference type="EMBL" id="KAJ1140286.1"/>
    </source>
</evidence>
<dbReference type="EMBL" id="JANPWB010000010">
    <property type="protein sequence ID" value="KAJ1140286.1"/>
    <property type="molecule type" value="Genomic_DNA"/>
</dbReference>